<name>A0A2M7IDH3_9BACT</name>
<evidence type="ECO:0000259" key="2">
    <source>
        <dbReference type="Pfam" id="PF17479"/>
    </source>
</evidence>
<dbReference type="AlphaFoldDB" id="A0A2M7IDH3"/>
<sequence length="343" mass="38678">MIRFKNKRVWIFPLLALGAGIVFFWQGSGWTVETTDQSANIKNDEEEKGNISPISGIVCDNYSRRPLAVVIASDPVARPLTGLSQADWVFEMPVITGSITRMMAIFQCNSPEEIGSLRSARHDFIPLAAGFDAILVHWGGSHFALDKLNAGVMDNIDALKNPSNAFYRKSGVPQPHDGFTSMSRLTNAAEKLGYQMGSDFKGYSFTDDKSQMNREKILRIGYTYPYNVSYRYEPESNSYLRYRTNLEEIDQSDNKQIKAKNVVVMRVVSKQIEEPDYNDLDLEGSGACQVYQNGVAIDCVWQKSEKNPVSKLEFLDRNNQEVPFVPGQTWIEIVEPGQSVTWE</sequence>
<dbReference type="InterPro" id="IPR023158">
    <property type="entry name" value="YerB-like_sf"/>
</dbReference>
<proteinExistence type="predicted"/>
<dbReference type="Pfam" id="PF11258">
    <property type="entry name" value="DUF3048"/>
    <property type="match status" value="1"/>
</dbReference>
<dbReference type="Pfam" id="PF17479">
    <property type="entry name" value="DUF3048_C"/>
    <property type="match status" value="1"/>
</dbReference>
<evidence type="ECO:0000313" key="4">
    <source>
        <dbReference type="Proteomes" id="UP000231673"/>
    </source>
</evidence>
<gene>
    <name evidence="3" type="ORF">CO003_01915</name>
</gene>
<evidence type="ECO:0008006" key="5">
    <source>
        <dbReference type="Google" id="ProtNLM"/>
    </source>
</evidence>
<feature type="domain" description="DUF3048" evidence="1">
    <location>
        <begin position="62"/>
        <end position="194"/>
    </location>
</feature>
<evidence type="ECO:0000259" key="1">
    <source>
        <dbReference type="Pfam" id="PF11258"/>
    </source>
</evidence>
<reference evidence="4" key="1">
    <citation type="submission" date="2017-09" db="EMBL/GenBank/DDBJ databases">
        <title>Depth-based differentiation of microbial function through sediment-hosted aquifers and enrichment of novel symbionts in the deep terrestrial subsurface.</title>
        <authorList>
            <person name="Probst A.J."/>
            <person name="Ladd B."/>
            <person name="Jarett J.K."/>
            <person name="Geller-Mcgrath D.E."/>
            <person name="Sieber C.M.K."/>
            <person name="Emerson J.B."/>
            <person name="Anantharaman K."/>
            <person name="Thomas B.C."/>
            <person name="Malmstrom R."/>
            <person name="Stieglmeier M."/>
            <person name="Klingl A."/>
            <person name="Woyke T."/>
            <person name="Ryan C.M."/>
            <person name="Banfield J.F."/>
        </authorList>
    </citation>
    <scope>NUCLEOTIDE SEQUENCE [LARGE SCALE GENOMIC DNA]</scope>
</reference>
<dbReference type="InterPro" id="IPR021416">
    <property type="entry name" value="DUF3048_N"/>
</dbReference>
<dbReference type="SUPFAM" id="SSF159774">
    <property type="entry name" value="YerB-like"/>
    <property type="match status" value="1"/>
</dbReference>
<dbReference type="InterPro" id="IPR035328">
    <property type="entry name" value="DUF3048_C"/>
</dbReference>
<dbReference type="Proteomes" id="UP000231673">
    <property type="component" value="Unassembled WGS sequence"/>
</dbReference>
<evidence type="ECO:0000313" key="3">
    <source>
        <dbReference type="EMBL" id="PIW74582.1"/>
    </source>
</evidence>
<feature type="domain" description="DUF3048" evidence="2">
    <location>
        <begin position="226"/>
        <end position="331"/>
    </location>
</feature>
<dbReference type="Gene3D" id="3.50.90.10">
    <property type="entry name" value="YerB-like"/>
    <property type="match status" value="1"/>
</dbReference>
<dbReference type="EMBL" id="PFGW01000039">
    <property type="protein sequence ID" value="PIW74582.1"/>
    <property type="molecule type" value="Genomic_DNA"/>
</dbReference>
<comment type="caution">
    <text evidence="3">The sequence shown here is derived from an EMBL/GenBank/DDBJ whole genome shotgun (WGS) entry which is preliminary data.</text>
</comment>
<organism evidence="3 4">
    <name type="scientific">Candidatus Portnoybacteria bacterium CG_4_8_14_3_um_filter_44_15</name>
    <dbReference type="NCBI Taxonomy" id="1974803"/>
    <lineage>
        <taxon>Bacteria</taxon>
        <taxon>Candidatus Portnoyibacteriota</taxon>
    </lineage>
</organism>
<accession>A0A2M7IDH3</accession>
<protein>
    <recommendedName>
        <fullName evidence="5">DUF3048 domain-containing protein</fullName>
    </recommendedName>
</protein>